<evidence type="ECO:0000256" key="1">
    <source>
        <dbReference type="SAM" id="MobiDB-lite"/>
    </source>
</evidence>
<feature type="region of interest" description="Disordered" evidence="1">
    <location>
        <begin position="1"/>
        <end position="25"/>
    </location>
</feature>
<name>A0ABD1AU89_CARAN</name>
<dbReference type="EMBL" id="JBANAX010000524">
    <property type="protein sequence ID" value="KAL1205185.1"/>
    <property type="molecule type" value="Genomic_DNA"/>
</dbReference>
<organism evidence="2 3">
    <name type="scientific">Cardamine amara subsp. amara</name>
    <dbReference type="NCBI Taxonomy" id="228776"/>
    <lineage>
        <taxon>Eukaryota</taxon>
        <taxon>Viridiplantae</taxon>
        <taxon>Streptophyta</taxon>
        <taxon>Embryophyta</taxon>
        <taxon>Tracheophyta</taxon>
        <taxon>Spermatophyta</taxon>
        <taxon>Magnoliopsida</taxon>
        <taxon>eudicotyledons</taxon>
        <taxon>Gunneridae</taxon>
        <taxon>Pentapetalae</taxon>
        <taxon>rosids</taxon>
        <taxon>malvids</taxon>
        <taxon>Brassicales</taxon>
        <taxon>Brassicaceae</taxon>
        <taxon>Cardamineae</taxon>
        <taxon>Cardamine</taxon>
    </lineage>
</organism>
<dbReference type="Proteomes" id="UP001558713">
    <property type="component" value="Unassembled WGS sequence"/>
</dbReference>
<gene>
    <name evidence="2" type="ORF">V5N11_021353</name>
</gene>
<reference evidence="2 3" key="1">
    <citation type="submission" date="2024-04" db="EMBL/GenBank/DDBJ databases">
        <title>Genome assembly C_amara_ONT_v2.</title>
        <authorList>
            <person name="Yant L."/>
            <person name="Moore C."/>
            <person name="Slenker M."/>
        </authorList>
    </citation>
    <scope>NUCLEOTIDE SEQUENCE [LARGE SCALE GENOMIC DNA]</scope>
    <source>
        <tissue evidence="2">Leaf</tissue>
    </source>
</reference>
<evidence type="ECO:0000313" key="3">
    <source>
        <dbReference type="Proteomes" id="UP001558713"/>
    </source>
</evidence>
<dbReference type="AlphaFoldDB" id="A0ABD1AU89"/>
<dbReference type="InterPro" id="IPR036691">
    <property type="entry name" value="Endo/exonu/phosph_ase_sf"/>
</dbReference>
<comment type="caution">
    <text evidence="2">The sequence shown here is derived from an EMBL/GenBank/DDBJ whole genome shotgun (WGS) entry which is preliminary data.</text>
</comment>
<sequence>MKKMKKYKKDKKSENQKKKWNKGNKKLKRFKEEHQCLEVKCQGTPCFKSGQMITVPLLLDGKDDEFYCSFIYASNVVDERKELWGDLKNHQDSLMFRDKPWLIFGGFNEILEAEEHSDMTQSMSATHGMRDFQDVMNYNSSKRYVVPWPSIYLV</sequence>
<protein>
    <submittedName>
        <fullName evidence="2">Uncharacterized protein</fullName>
    </submittedName>
</protein>
<dbReference type="SUPFAM" id="SSF56219">
    <property type="entry name" value="DNase I-like"/>
    <property type="match status" value="1"/>
</dbReference>
<keyword evidence="3" id="KW-1185">Reference proteome</keyword>
<proteinExistence type="predicted"/>
<feature type="compositionally biased region" description="Basic residues" evidence="1">
    <location>
        <begin position="1"/>
        <end position="10"/>
    </location>
</feature>
<dbReference type="Gene3D" id="3.60.10.10">
    <property type="entry name" value="Endonuclease/exonuclease/phosphatase"/>
    <property type="match status" value="1"/>
</dbReference>
<evidence type="ECO:0000313" key="2">
    <source>
        <dbReference type="EMBL" id="KAL1205185.1"/>
    </source>
</evidence>
<accession>A0ABD1AU89</accession>